<gene>
    <name evidence="2" type="ORF">ILEXP_LOCUS19782</name>
</gene>
<name>A0ABC8S3U6_9AQUA</name>
<evidence type="ECO:0000313" key="3">
    <source>
        <dbReference type="Proteomes" id="UP001642360"/>
    </source>
</evidence>
<dbReference type="PANTHER" id="PTHR31650">
    <property type="entry name" value="O-ACYLTRANSFERASE (WSD1-LIKE) FAMILY PROTEIN"/>
    <property type="match status" value="1"/>
</dbReference>
<dbReference type="Proteomes" id="UP001642360">
    <property type="component" value="Unassembled WGS sequence"/>
</dbReference>
<dbReference type="PANTHER" id="PTHR31650:SF1">
    <property type="entry name" value="WAX ESTER SYNTHASE_DIACYLGLYCEROL ACYLTRANSFERASE 4-RELATED"/>
    <property type="match status" value="1"/>
</dbReference>
<keyword evidence="1" id="KW-0812">Transmembrane</keyword>
<organism evidence="2 3">
    <name type="scientific">Ilex paraguariensis</name>
    <name type="common">yerba mate</name>
    <dbReference type="NCBI Taxonomy" id="185542"/>
    <lineage>
        <taxon>Eukaryota</taxon>
        <taxon>Viridiplantae</taxon>
        <taxon>Streptophyta</taxon>
        <taxon>Embryophyta</taxon>
        <taxon>Tracheophyta</taxon>
        <taxon>Spermatophyta</taxon>
        <taxon>Magnoliopsida</taxon>
        <taxon>eudicotyledons</taxon>
        <taxon>Gunneridae</taxon>
        <taxon>Pentapetalae</taxon>
        <taxon>asterids</taxon>
        <taxon>campanulids</taxon>
        <taxon>Aquifoliales</taxon>
        <taxon>Aquifoliaceae</taxon>
        <taxon>Ilex</taxon>
    </lineage>
</organism>
<dbReference type="InterPro" id="IPR045034">
    <property type="entry name" value="O-acyltransferase_WSD1-like"/>
</dbReference>
<sequence>MRVVDNKKQEKMRWSRTRVDVENHVTTPDLDPDMESPDQFVEDYISDLTKTSMEISNKPLGEFHILNVQTSEVNALAILRIHHSLSDGASLISILLACSWKTSKPEALPSILAKKQGSSSSHSGGLWWFLFTVWTTLVMIFNTFMDLMVFVATTLFLKDKETPIKGAVGVELRPKRIVYRLLSLNDIKLVQNAMNMVILFISRFVMLLKIILLKIYFGHFFFLGGEGERV</sequence>
<keyword evidence="3" id="KW-1185">Reference proteome</keyword>
<protein>
    <recommendedName>
        <fullName evidence="4">Diacylglycerol O-acyltransferase</fullName>
    </recommendedName>
</protein>
<comment type="caution">
    <text evidence="2">The sequence shown here is derived from an EMBL/GenBank/DDBJ whole genome shotgun (WGS) entry which is preliminary data.</text>
</comment>
<feature type="transmembrane region" description="Helical" evidence="1">
    <location>
        <begin position="197"/>
        <end position="217"/>
    </location>
</feature>
<keyword evidence="1" id="KW-0472">Membrane</keyword>
<accession>A0ABC8S3U6</accession>
<dbReference type="EMBL" id="CAUOFW020002158">
    <property type="protein sequence ID" value="CAK9151613.1"/>
    <property type="molecule type" value="Genomic_DNA"/>
</dbReference>
<keyword evidence="1" id="KW-1133">Transmembrane helix</keyword>
<reference evidence="2 3" key="1">
    <citation type="submission" date="2024-02" db="EMBL/GenBank/DDBJ databases">
        <authorList>
            <person name="Vignale AGUSTIN F."/>
            <person name="Sosa J E."/>
            <person name="Modenutti C."/>
        </authorList>
    </citation>
    <scope>NUCLEOTIDE SEQUENCE [LARGE SCALE GENOMIC DNA]</scope>
</reference>
<evidence type="ECO:0000256" key="1">
    <source>
        <dbReference type="SAM" id="Phobius"/>
    </source>
</evidence>
<evidence type="ECO:0008006" key="4">
    <source>
        <dbReference type="Google" id="ProtNLM"/>
    </source>
</evidence>
<evidence type="ECO:0000313" key="2">
    <source>
        <dbReference type="EMBL" id="CAK9151613.1"/>
    </source>
</evidence>
<proteinExistence type="predicted"/>
<feature type="transmembrane region" description="Helical" evidence="1">
    <location>
        <begin position="126"/>
        <end position="157"/>
    </location>
</feature>
<dbReference type="AlphaFoldDB" id="A0ABC8S3U6"/>